<evidence type="ECO:0000313" key="2">
    <source>
        <dbReference type="EMBL" id="KAB5511325.1"/>
    </source>
</evidence>
<evidence type="ECO:0000256" key="1">
    <source>
        <dbReference type="SAM" id="MobiDB-lite"/>
    </source>
</evidence>
<accession>A0A5N5J0M5</accession>
<dbReference type="EMBL" id="VDCV01000020">
    <property type="protein sequence ID" value="KAB5511325.1"/>
    <property type="molecule type" value="Genomic_DNA"/>
</dbReference>
<protein>
    <submittedName>
        <fullName evidence="2">Uncharacterized protein</fullName>
    </submittedName>
</protein>
<sequence length="104" mass="11062">MNEKKALTEGRSGDSTDKERKSSGRKGWFEDPLVKGKGRPDERSTELHPYSPGPCTSLSPGGISLLSNGKRASPRKCPFSLGHLLWLIVKSSAVGISALLSPGA</sequence>
<gene>
    <name evidence="2" type="ORF">DKX38_030120</name>
</gene>
<name>A0A5N5J0M5_9ROSI</name>
<comment type="caution">
    <text evidence="2">The sequence shown here is derived from an EMBL/GenBank/DDBJ whole genome shotgun (WGS) entry which is preliminary data.</text>
</comment>
<evidence type="ECO:0000313" key="3">
    <source>
        <dbReference type="Proteomes" id="UP000326939"/>
    </source>
</evidence>
<feature type="compositionally biased region" description="Basic and acidic residues" evidence="1">
    <location>
        <begin position="1"/>
        <end position="46"/>
    </location>
</feature>
<proteinExistence type="predicted"/>
<geneLocation type="mitochondrion" evidence="2"/>
<keyword evidence="3" id="KW-1185">Reference proteome</keyword>
<organism evidence="2 3">
    <name type="scientific">Salix brachista</name>
    <dbReference type="NCBI Taxonomy" id="2182728"/>
    <lineage>
        <taxon>Eukaryota</taxon>
        <taxon>Viridiplantae</taxon>
        <taxon>Streptophyta</taxon>
        <taxon>Embryophyta</taxon>
        <taxon>Tracheophyta</taxon>
        <taxon>Spermatophyta</taxon>
        <taxon>Magnoliopsida</taxon>
        <taxon>eudicotyledons</taxon>
        <taxon>Gunneridae</taxon>
        <taxon>Pentapetalae</taxon>
        <taxon>rosids</taxon>
        <taxon>fabids</taxon>
        <taxon>Malpighiales</taxon>
        <taxon>Salicaceae</taxon>
        <taxon>Saliceae</taxon>
        <taxon>Salix</taxon>
    </lineage>
</organism>
<reference evidence="3" key="1">
    <citation type="journal article" date="2019" name="Gigascience">
        <title>De novo genome assembly of the endangered Acer yangbiense, a plant species with extremely small populations endemic to Yunnan Province, China.</title>
        <authorList>
            <person name="Yang J."/>
            <person name="Wariss H.M."/>
            <person name="Tao L."/>
            <person name="Zhang R."/>
            <person name="Yun Q."/>
            <person name="Hollingsworth P."/>
            <person name="Dao Z."/>
            <person name="Luo G."/>
            <person name="Guo H."/>
            <person name="Ma Y."/>
            <person name="Sun W."/>
        </authorList>
    </citation>
    <scope>NUCLEOTIDE SEQUENCE [LARGE SCALE GENOMIC DNA]</scope>
    <source>
        <strain evidence="3">cv. br00</strain>
    </source>
</reference>
<dbReference type="Proteomes" id="UP000326939">
    <property type="component" value="Mitochondrion MT"/>
</dbReference>
<feature type="region of interest" description="Disordered" evidence="1">
    <location>
        <begin position="1"/>
        <end position="73"/>
    </location>
</feature>
<dbReference type="AlphaFoldDB" id="A0A5N5J0M5"/>
<keyword evidence="2" id="KW-0496">Mitochondrion</keyword>